<comment type="caution">
    <text evidence="1">The sequence shown here is derived from an EMBL/GenBank/DDBJ whole genome shotgun (WGS) entry which is preliminary data.</text>
</comment>
<reference evidence="1 2" key="1">
    <citation type="journal article" date="2022" name="Front. Microbiol.">
        <title>High genomic differentiation and limited gene flow indicate recent cryptic speciation within the genus Laspinema (cyanobacteria).</title>
        <authorList>
            <person name="Stanojkovic A."/>
            <person name="Skoupy S."/>
            <person name="Skaloud P."/>
            <person name="Dvorak P."/>
        </authorList>
    </citation>
    <scope>NUCLEOTIDE SEQUENCE [LARGE SCALE GENOMIC DNA]</scope>
    <source>
        <strain evidence="1 2">D2a</strain>
    </source>
</reference>
<name>A0ABT2MK66_9CYAN</name>
<evidence type="ECO:0000313" key="2">
    <source>
        <dbReference type="Proteomes" id="UP001525890"/>
    </source>
</evidence>
<accession>A0ABT2MK66</accession>
<evidence type="ECO:0008006" key="3">
    <source>
        <dbReference type="Google" id="ProtNLM"/>
    </source>
</evidence>
<dbReference type="Proteomes" id="UP001525890">
    <property type="component" value="Unassembled WGS sequence"/>
</dbReference>
<evidence type="ECO:0000313" key="1">
    <source>
        <dbReference type="EMBL" id="MCT7965129.1"/>
    </source>
</evidence>
<dbReference type="RefSeq" id="WP_368004849.1">
    <property type="nucleotide sequence ID" value="NZ_JAMXFF010000002.1"/>
</dbReference>
<sequence length="92" mass="10444">MYSEQTKVTWESASQGSMIEKTGTIYSLLPSYCVPILQEPWLAELKPSQLKFNPSECSKNERYLVKVVIPLKRGGEKDVYYAPRASVLTKVD</sequence>
<dbReference type="EMBL" id="JAMXFF010000002">
    <property type="protein sequence ID" value="MCT7965129.1"/>
    <property type="molecule type" value="Genomic_DNA"/>
</dbReference>
<organism evidence="1 2">
    <name type="scientific">Laspinema palackyanum D2a</name>
    <dbReference type="NCBI Taxonomy" id="2953684"/>
    <lineage>
        <taxon>Bacteria</taxon>
        <taxon>Bacillati</taxon>
        <taxon>Cyanobacteriota</taxon>
        <taxon>Cyanophyceae</taxon>
        <taxon>Oscillatoriophycideae</taxon>
        <taxon>Oscillatoriales</taxon>
        <taxon>Laspinemataceae</taxon>
        <taxon>Laspinema</taxon>
        <taxon>Laspinema palackyanum</taxon>
    </lineage>
</organism>
<gene>
    <name evidence="1" type="ORF">NG799_02120</name>
</gene>
<protein>
    <recommendedName>
        <fullName evidence="3">DUF4139 domain-containing protein</fullName>
    </recommendedName>
</protein>
<proteinExistence type="predicted"/>
<keyword evidence="2" id="KW-1185">Reference proteome</keyword>